<keyword evidence="3" id="KW-1185">Reference proteome</keyword>
<evidence type="ECO:0000313" key="3">
    <source>
        <dbReference type="Proteomes" id="UP000053766"/>
    </source>
</evidence>
<dbReference type="SMART" id="SM00181">
    <property type="entry name" value="EGF"/>
    <property type="match status" value="2"/>
</dbReference>
<dbReference type="STRING" id="29172.A0A0D8Y7B0"/>
<dbReference type="InterPro" id="IPR000742">
    <property type="entry name" value="EGF"/>
</dbReference>
<evidence type="ECO:0000313" key="2">
    <source>
        <dbReference type="EMBL" id="KJH52092.1"/>
    </source>
</evidence>
<accession>A0A0D8Y7B0</accession>
<sequence length="171" mass="19336">MIDELLGKSYECAYESFCPDPCCHGVQSTSPLFLSRACSLNKCLNKNRCKIEPEFNDDFQAIRNNRWNITCPCGKGLMYRSDVETCVHADLCSESDKCPPSFDCVNTVTDPGYKCVCQLGFIRNDFDKCIPTGFSSAQWHGFAFTEPHPQLCIRNSIFISILMSFMLILPQ</sequence>
<protein>
    <recommendedName>
        <fullName evidence="1">EGF-like domain-containing protein</fullName>
    </recommendedName>
</protein>
<dbReference type="AlphaFoldDB" id="A0A0D8Y7B0"/>
<feature type="domain" description="EGF-like" evidence="1">
    <location>
        <begin position="37"/>
        <end position="87"/>
    </location>
</feature>
<dbReference type="Proteomes" id="UP000053766">
    <property type="component" value="Unassembled WGS sequence"/>
</dbReference>
<reference evidence="2 3" key="1">
    <citation type="submission" date="2013-11" db="EMBL/GenBank/DDBJ databases">
        <title>Draft genome of the bovine lungworm Dictyocaulus viviparus.</title>
        <authorList>
            <person name="Mitreva M."/>
        </authorList>
    </citation>
    <scope>NUCLEOTIDE SEQUENCE [LARGE SCALE GENOMIC DNA]</scope>
    <source>
        <strain evidence="2 3">HannoverDv2000</strain>
    </source>
</reference>
<gene>
    <name evidence="2" type="ORF">DICVIV_01671</name>
</gene>
<reference evidence="3" key="2">
    <citation type="journal article" date="2016" name="Sci. Rep.">
        <title>Dictyocaulus viviparus genome, variome and transcriptome elucidate lungworm biology and support future intervention.</title>
        <authorList>
            <person name="McNulty S.N."/>
            <person name="Strube C."/>
            <person name="Rosa B.A."/>
            <person name="Martin J.C."/>
            <person name="Tyagi R."/>
            <person name="Choi Y.J."/>
            <person name="Wang Q."/>
            <person name="Hallsworth Pepin K."/>
            <person name="Zhang X."/>
            <person name="Ozersky P."/>
            <person name="Wilson R.K."/>
            <person name="Sternberg P.W."/>
            <person name="Gasser R.B."/>
            <person name="Mitreva M."/>
        </authorList>
    </citation>
    <scope>NUCLEOTIDE SEQUENCE [LARGE SCALE GENOMIC DNA]</scope>
    <source>
        <strain evidence="3">HannoverDv2000</strain>
    </source>
</reference>
<evidence type="ECO:0000259" key="1">
    <source>
        <dbReference type="SMART" id="SM00181"/>
    </source>
</evidence>
<dbReference type="Gene3D" id="2.10.25.10">
    <property type="entry name" value="Laminin"/>
    <property type="match status" value="1"/>
</dbReference>
<dbReference type="EMBL" id="KN716170">
    <property type="protein sequence ID" value="KJH52092.1"/>
    <property type="molecule type" value="Genomic_DNA"/>
</dbReference>
<dbReference type="OrthoDB" id="5985519at2759"/>
<name>A0A0D8Y7B0_DICVI</name>
<proteinExistence type="predicted"/>
<feature type="domain" description="EGF-like" evidence="1">
    <location>
        <begin position="91"/>
        <end position="130"/>
    </location>
</feature>
<organism evidence="2 3">
    <name type="scientific">Dictyocaulus viviparus</name>
    <name type="common">Bovine lungworm</name>
    <dbReference type="NCBI Taxonomy" id="29172"/>
    <lineage>
        <taxon>Eukaryota</taxon>
        <taxon>Metazoa</taxon>
        <taxon>Ecdysozoa</taxon>
        <taxon>Nematoda</taxon>
        <taxon>Chromadorea</taxon>
        <taxon>Rhabditida</taxon>
        <taxon>Rhabditina</taxon>
        <taxon>Rhabditomorpha</taxon>
        <taxon>Strongyloidea</taxon>
        <taxon>Metastrongylidae</taxon>
        <taxon>Dictyocaulus</taxon>
    </lineage>
</organism>